<dbReference type="Pfam" id="PF00072">
    <property type="entry name" value="Response_reg"/>
    <property type="match status" value="1"/>
</dbReference>
<evidence type="ECO:0000256" key="1">
    <source>
        <dbReference type="ARBA" id="ARBA00001946"/>
    </source>
</evidence>
<evidence type="ECO:0000313" key="8">
    <source>
        <dbReference type="Proteomes" id="UP000074119"/>
    </source>
</evidence>
<dbReference type="SMART" id="SM00267">
    <property type="entry name" value="GGDEF"/>
    <property type="match status" value="1"/>
</dbReference>
<dbReference type="SUPFAM" id="SSF52172">
    <property type="entry name" value="CheY-like"/>
    <property type="match status" value="1"/>
</dbReference>
<protein>
    <recommendedName>
        <fullName evidence="2">diguanylate cyclase</fullName>
        <ecNumber evidence="2">2.7.7.65</ecNumber>
    </recommendedName>
</protein>
<dbReference type="RefSeq" id="WP_008246396.1">
    <property type="nucleotide sequence ID" value="NZ_CP014544.1"/>
</dbReference>
<feature type="modified residue" description="4-aspartylphosphate" evidence="4">
    <location>
        <position position="52"/>
    </location>
</feature>
<dbReference type="Proteomes" id="UP000074119">
    <property type="component" value="Chromosome"/>
</dbReference>
<dbReference type="Pfam" id="PF00990">
    <property type="entry name" value="GGDEF"/>
    <property type="match status" value="1"/>
</dbReference>
<dbReference type="GO" id="GO:0052621">
    <property type="term" value="F:diguanylate cyclase activity"/>
    <property type="evidence" value="ECO:0007669"/>
    <property type="project" value="UniProtKB-EC"/>
</dbReference>
<dbReference type="AlphaFoldDB" id="A0A127M372"/>
<dbReference type="PANTHER" id="PTHR45138:SF9">
    <property type="entry name" value="DIGUANYLATE CYCLASE DGCM-RELATED"/>
    <property type="match status" value="1"/>
</dbReference>
<comment type="catalytic activity">
    <reaction evidence="3">
        <text>2 GTP = 3',3'-c-di-GMP + 2 diphosphate</text>
        <dbReference type="Rhea" id="RHEA:24898"/>
        <dbReference type="ChEBI" id="CHEBI:33019"/>
        <dbReference type="ChEBI" id="CHEBI:37565"/>
        <dbReference type="ChEBI" id="CHEBI:58805"/>
        <dbReference type="EC" id="2.7.7.65"/>
    </reaction>
</comment>
<dbReference type="InterPro" id="IPR050469">
    <property type="entry name" value="Diguanylate_Cyclase"/>
</dbReference>
<sequence length="296" mass="33227">MDVLIVDDDAVTRLALSAALEEWGFVPILAENGEQALKKLEMDNAPHLLIFDWSMPGMSGPELCKTIRKREDGQFFYILMLTGKEGNEAIIEAMEAGADDFLSKPFDHRVLKVRIAAGSRIVRLEQTLNQLASRDALTQCWNRRMIDELFTNSIAESTRKRSAFSIMVLDIDHFKVVNDTYGHAAGDLALKHVVSILNTNLREYDQVGRYGGEEFVILLPATDENEAWGVAERVRSAIQFQPTVINDGAKIDLTVSIGIAQFDRSRDINQNTFFERADKALYTAKQSGRNRIICAD</sequence>
<dbReference type="Gene3D" id="3.30.70.270">
    <property type="match status" value="1"/>
</dbReference>
<dbReference type="InterPro" id="IPR000160">
    <property type="entry name" value="GGDEF_dom"/>
</dbReference>
<dbReference type="GO" id="GO:0043709">
    <property type="term" value="P:cell adhesion involved in single-species biofilm formation"/>
    <property type="evidence" value="ECO:0007669"/>
    <property type="project" value="TreeGrafter"/>
</dbReference>
<dbReference type="InterPro" id="IPR011006">
    <property type="entry name" value="CheY-like_superfamily"/>
</dbReference>
<dbReference type="EMBL" id="CP014544">
    <property type="protein sequence ID" value="AMO67670.1"/>
    <property type="molecule type" value="Genomic_DNA"/>
</dbReference>
<dbReference type="GO" id="GO:0005886">
    <property type="term" value="C:plasma membrane"/>
    <property type="evidence" value="ECO:0007669"/>
    <property type="project" value="TreeGrafter"/>
</dbReference>
<gene>
    <name evidence="7" type="ORF">AZF00_04870</name>
</gene>
<keyword evidence="4" id="KW-0597">Phosphoprotein</keyword>
<evidence type="ECO:0000259" key="6">
    <source>
        <dbReference type="PROSITE" id="PS50887"/>
    </source>
</evidence>
<dbReference type="CDD" id="cd01949">
    <property type="entry name" value="GGDEF"/>
    <property type="match status" value="1"/>
</dbReference>
<dbReference type="EC" id="2.7.7.65" evidence="2"/>
<evidence type="ECO:0000259" key="5">
    <source>
        <dbReference type="PROSITE" id="PS50110"/>
    </source>
</evidence>
<dbReference type="PROSITE" id="PS50110">
    <property type="entry name" value="RESPONSE_REGULATORY"/>
    <property type="match status" value="1"/>
</dbReference>
<dbReference type="GO" id="GO:0000160">
    <property type="term" value="P:phosphorelay signal transduction system"/>
    <property type="evidence" value="ECO:0007669"/>
    <property type="project" value="InterPro"/>
</dbReference>
<dbReference type="STRING" id="1470434.AZF00_04870"/>
<dbReference type="InterPro" id="IPR001789">
    <property type="entry name" value="Sig_transdc_resp-reg_receiver"/>
</dbReference>
<dbReference type="FunFam" id="3.30.70.270:FF:000001">
    <property type="entry name" value="Diguanylate cyclase domain protein"/>
    <property type="match status" value="1"/>
</dbReference>
<dbReference type="Gene3D" id="3.40.50.2300">
    <property type="match status" value="1"/>
</dbReference>
<dbReference type="GO" id="GO:1902201">
    <property type="term" value="P:negative regulation of bacterial-type flagellum-dependent cell motility"/>
    <property type="evidence" value="ECO:0007669"/>
    <property type="project" value="TreeGrafter"/>
</dbReference>
<dbReference type="SUPFAM" id="SSF55073">
    <property type="entry name" value="Nucleotide cyclase"/>
    <property type="match status" value="1"/>
</dbReference>
<dbReference type="CDD" id="cd17574">
    <property type="entry name" value="REC_OmpR"/>
    <property type="match status" value="1"/>
</dbReference>
<comment type="cofactor">
    <cofactor evidence="1">
        <name>Mg(2+)</name>
        <dbReference type="ChEBI" id="CHEBI:18420"/>
    </cofactor>
</comment>
<organism evidence="7 8">
    <name type="scientific">Zhongshania aliphaticivorans</name>
    <dbReference type="NCBI Taxonomy" id="1470434"/>
    <lineage>
        <taxon>Bacteria</taxon>
        <taxon>Pseudomonadati</taxon>
        <taxon>Pseudomonadota</taxon>
        <taxon>Gammaproteobacteria</taxon>
        <taxon>Cellvibrionales</taxon>
        <taxon>Spongiibacteraceae</taxon>
        <taxon>Zhongshania</taxon>
    </lineage>
</organism>
<evidence type="ECO:0000256" key="2">
    <source>
        <dbReference type="ARBA" id="ARBA00012528"/>
    </source>
</evidence>
<dbReference type="KEGG" id="zal:AZF00_04870"/>
<accession>A0A127M372</accession>
<name>A0A127M372_9GAMM</name>
<feature type="domain" description="GGDEF" evidence="6">
    <location>
        <begin position="162"/>
        <end position="296"/>
    </location>
</feature>
<dbReference type="NCBIfam" id="TIGR00254">
    <property type="entry name" value="GGDEF"/>
    <property type="match status" value="1"/>
</dbReference>
<dbReference type="InterPro" id="IPR029787">
    <property type="entry name" value="Nucleotide_cyclase"/>
</dbReference>
<reference evidence="7 8" key="1">
    <citation type="submission" date="2015-12" db="EMBL/GenBank/DDBJ databases">
        <authorList>
            <person name="Shamseldin A."/>
            <person name="Moawad H."/>
            <person name="Abd El-Rahim W.M."/>
            <person name="Sadowsky M.J."/>
        </authorList>
    </citation>
    <scope>NUCLEOTIDE SEQUENCE [LARGE SCALE GENOMIC DNA]</scope>
    <source>
        <strain evidence="7 8">SM2</strain>
    </source>
</reference>
<dbReference type="InterPro" id="IPR043128">
    <property type="entry name" value="Rev_trsase/Diguanyl_cyclase"/>
</dbReference>
<proteinExistence type="predicted"/>
<evidence type="ECO:0000256" key="3">
    <source>
        <dbReference type="ARBA" id="ARBA00034247"/>
    </source>
</evidence>
<evidence type="ECO:0000256" key="4">
    <source>
        <dbReference type="PROSITE-ProRule" id="PRU00169"/>
    </source>
</evidence>
<evidence type="ECO:0000313" key="7">
    <source>
        <dbReference type="EMBL" id="AMO67670.1"/>
    </source>
</evidence>
<dbReference type="PANTHER" id="PTHR45138">
    <property type="entry name" value="REGULATORY COMPONENTS OF SENSORY TRANSDUCTION SYSTEM"/>
    <property type="match status" value="1"/>
</dbReference>
<feature type="domain" description="Response regulatory" evidence="5">
    <location>
        <begin position="2"/>
        <end position="119"/>
    </location>
</feature>
<dbReference type="PROSITE" id="PS50887">
    <property type="entry name" value="GGDEF"/>
    <property type="match status" value="1"/>
</dbReference>
<dbReference type="SMART" id="SM00448">
    <property type="entry name" value="REC"/>
    <property type="match status" value="1"/>
</dbReference>